<name>A0ABP8ZBW4_9MICO</name>
<dbReference type="Proteomes" id="UP001500121">
    <property type="component" value="Unassembled WGS sequence"/>
</dbReference>
<accession>A0ABP8ZBW4</accession>
<evidence type="ECO:0000313" key="2">
    <source>
        <dbReference type="Proteomes" id="UP001500121"/>
    </source>
</evidence>
<organism evidence="1 2">
    <name type="scientific">Amnibacterium soli</name>
    <dbReference type="NCBI Taxonomy" id="1282736"/>
    <lineage>
        <taxon>Bacteria</taxon>
        <taxon>Bacillati</taxon>
        <taxon>Actinomycetota</taxon>
        <taxon>Actinomycetes</taxon>
        <taxon>Micrococcales</taxon>
        <taxon>Microbacteriaceae</taxon>
        <taxon>Amnibacterium</taxon>
    </lineage>
</organism>
<dbReference type="EMBL" id="BAABLP010000006">
    <property type="protein sequence ID" value="GAA4752510.1"/>
    <property type="molecule type" value="Genomic_DNA"/>
</dbReference>
<dbReference type="RefSeq" id="WP_345481770.1">
    <property type="nucleotide sequence ID" value="NZ_BAABLP010000006.1"/>
</dbReference>
<protein>
    <submittedName>
        <fullName evidence="1">Uncharacterized protein</fullName>
    </submittedName>
</protein>
<proteinExistence type="predicted"/>
<keyword evidence="2" id="KW-1185">Reference proteome</keyword>
<reference evidence="2" key="1">
    <citation type="journal article" date="2019" name="Int. J. Syst. Evol. Microbiol.">
        <title>The Global Catalogue of Microorganisms (GCM) 10K type strain sequencing project: providing services to taxonomists for standard genome sequencing and annotation.</title>
        <authorList>
            <consortium name="The Broad Institute Genomics Platform"/>
            <consortium name="The Broad Institute Genome Sequencing Center for Infectious Disease"/>
            <person name="Wu L."/>
            <person name="Ma J."/>
        </authorList>
    </citation>
    <scope>NUCLEOTIDE SEQUENCE [LARGE SCALE GENOMIC DNA]</scope>
    <source>
        <strain evidence="2">JCM 19015</strain>
    </source>
</reference>
<comment type="caution">
    <text evidence="1">The sequence shown here is derived from an EMBL/GenBank/DDBJ whole genome shotgun (WGS) entry which is preliminary data.</text>
</comment>
<evidence type="ECO:0000313" key="1">
    <source>
        <dbReference type="EMBL" id="GAA4752510.1"/>
    </source>
</evidence>
<sequence length="76" mass="8195">MDPHQSAARADEQLRQALAAFEQSVLIAPDRPAPALRAFVGLLRAVGDLTRFAVGLALDGERGDPIHLQPRILRAS</sequence>
<gene>
    <name evidence="1" type="ORF">GCM10025783_26660</name>
</gene>